<dbReference type="PANTHER" id="PTHR38442">
    <property type="entry name" value="INNER MEMBRANE PROTEIN-RELATED"/>
    <property type="match status" value="1"/>
</dbReference>
<evidence type="ECO:0000313" key="3">
    <source>
        <dbReference type="Proteomes" id="UP001596989"/>
    </source>
</evidence>
<protein>
    <submittedName>
        <fullName evidence="2">DUF445 domain-containing protein</fullName>
    </submittedName>
</protein>
<sequence>MRRKANLSLAVLAAAFTAAAICLYYYPGQWWSRLLLYTAEAGLVGALADLFAVTALFRHPLGWKWVPHTAIVPKNRDKLVDGVVHMVEEQLLSKGMLREKLSRIRIVETAISLIDRTAGKRAVAELGWKLIVTWLKGADTGKLSVKLDAYARNGLQRLHLAPYAGAALRWVLDKGYMQKWLDGIVDYAATRTEGDDVKQAIVSMLRKEKDKFVNEGGSIARWFKQKLFDLAEASDAVNLEEAADTLHRDLRSFIEGMRMQDHELRIYLQHKMYELADTLESNADVSIAIDHWKRSLLKEISFQPSIAALMQSIVRMVTTDSGVKYIVHDSSQERLSHEAVKIWVTRLLSVYWNWFKQDEAAKSLLERHLQHFLSRIIESEHAVIGEIVRHTLDQFTEERLVQFIEGKVENDLQRIRLNGALIGALVGALLYTFLHGIYAPLLALL</sequence>
<comment type="caution">
    <text evidence="2">The sequence shown here is derived from an EMBL/GenBank/DDBJ whole genome shotgun (WGS) entry which is preliminary data.</text>
</comment>
<keyword evidence="3" id="KW-1185">Reference proteome</keyword>
<name>A0ABW3HUD3_9BACL</name>
<keyword evidence="1" id="KW-0812">Transmembrane</keyword>
<dbReference type="Proteomes" id="UP001596989">
    <property type="component" value="Unassembled WGS sequence"/>
</dbReference>
<feature type="transmembrane region" description="Helical" evidence="1">
    <location>
        <begin position="417"/>
        <end position="438"/>
    </location>
</feature>
<dbReference type="PANTHER" id="PTHR38442:SF1">
    <property type="entry name" value="INNER MEMBRANE PROTEIN"/>
    <property type="match status" value="1"/>
</dbReference>
<reference evidence="3" key="1">
    <citation type="journal article" date="2019" name="Int. J. Syst. Evol. Microbiol.">
        <title>The Global Catalogue of Microorganisms (GCM) 10K type strain sequencing project: providing services to taxonomists for standard genome sequencing and annotation.</title>
        <authorList>
            <consortium name="The Broad Institute Genomics Platform"/>
            <consortium name="The Broad Institute Genome Sequencing Center for Infectious Disease"/>
            <person name="Wu L."/>
            <person name="Ma J."/>
        </authorList>
    </citation>
    <scope>NUCLEOTIDE SEQUENCE [LARGE SCALE GENOMIC DNA]</scope>
    <source>
        <strain evidence="3">CCUG 59129</strain>
    </source>
</reference>
<dbReference type="InterPro" id="IPR007383">
    <property type="entry name" value="DUF445"/>
</dbReference>
<accession>A0ABW3HUD3</accession>
<evidence type="ECO:0000313" key="2">
    <source>
        <dbReference type="EMBL" id="MFD0961012.1"/>
    </source>
</evidence>
<feature type="transmembrane region" description="Helical" evidence="1">
    <location>
        <begin position="35"/>
        <end position="57"/>
    </location>
</feature>
<dbReference type="Pfam" id="PF04286">
    <property type="entry name" value="DUF445"/>
    <property type="match status" value="1"/>
</dbReference>
<dbReference type="EMBL" id="JBHTJZ010000028">
    <property type="protein sequence ID" value="MFD0961012.1"/>
    <property type="molecule type" value="Genomic_DNA"/>
</dbReference>
<gene>
    <name evidence="2" type="ORF">ACFQ2I_16615</name>
</gene>
<keyword evidence="1" id="KW-1133">Transmembrane helix</keyword>
<proteinExistence type="predicted"/>
<organism evidence="2 3">
    <name type="scientific">Paenibacillus chungangensis</name>
    <dbReference type="NCBI Taxonomy" id="696535"/>
    <lineage>
        <taxon>Bacteria</taxon>
        <taxon>Bacillati</taxon>
        <taxon>Bacillota</taxon>
        <taxon>Bacilli</taxon>
        <taxon>Bacillales</taxon>
        <taxon>Paenibacillaceae</taxon>
        <taxon>Paenibacillus</taxon>
    </lineage>
</organism>
<keyword evidence="1" id="KW-0472">Membrane</keyword>
<dbReference type="RefSeq" id="WP_377566166.1">
    <property type="nucleotide sequence ID" value="NZ_JBHTJZ010000028.1"/>
</dbReference>
<evidence type="ECO:0000256" key="1">
    <source>
        <dbReference type="SAM" id="Phobius"/>
    </source>
</evidence>